<accession>A0A7C4Y5P8</accession>
<keyword evidence="1" id="KW-0732">Signal</keyword>
<dbReference type="InterPro" id="IPR003790">
    <property type="entry name" value="GHL10"/>
</dbReference>
<dbReference type="PANTHER" id="PTHR43405">
    <property type="entry name" value="GLYCOSYL HYDROLASE DIGH"/>
    <property type="match status" value="1"/>
</dbReference>
<evidence type="ECO:0000259" key="2">
    <source>
        <dbReference type="Pfam" id="PF02638"/>
    </source>
</evidence>
<dbReference type="EMBL" id="DTHG01000083">
    <property type="protein sequence ID" value="HGW92221.1"/>
    <property type="molecule type" value="Genomic_DNA"/>
</dbReference>
<dbReference type="Pfam" id="PF02638">
    <property type="entry name" value="GHL10"/>
    <property type="match status" value="1"/>
</dbReference>
<proteinExistence type="predicted"/>
<sequence length="331" mass="39458">MILLLISNITGLFVIRWEMLSNRDVERIIEKCRKLNLNSIVVQIYARGEALVRNPYFPLFEELNTDEDLLKLLIEKSKTKGINIYGVINVFYVWSQTDFPPKKEHLTHKRKGWFLIDNKGRKNIEMSVEELKERNLPGYFISPFIQVYVDTLISFIKFIERNYELKGIFLDYIRYPGPTYGFEGFMYDSIIRENYIDPLNDPLLNFTNASGKEILNYSKRMQITKTVRKIKNNTNLKLFAFVFPDPFYAMKDFFQDWELWLNEGYVDYVSPMIYTSNFEEYERRIKKLSRYRIIPTIGAYLLSEDGIRKEIEILKKYNIKSYIIFSSGHLK</sequence>
<organism evidence="3">
    <name type="scientific">candidate division WOR-3 bacterium</name>
    <dbReference type="NCBI Taxonomy" id="2052148"/>
    <lineage>
        <taxon>Bacteria</taxon>
        <taxon>Bacteria division WOR-3</taxon>
    </lineage>
</organism>
<protein>
    <recommendedName>
        <fullName evidence="2">Glycosyl hydrolase-like 10 domain-containing protein</fullName>
    </recommendedName>
</protein>
<evidence type="ECO:0000256" key="1">
    <source>
        <dbReference type="ARBA" id="ARBA00022729"/>
    </source>
</evidence>
<dbReference type="PANTHER" id="PTHR43405:SF1">
    <property type="entry name" value="GLYCOSYL HYDROLASE DIGH"/>
    <property type="match status" value="1"/>
</dbReference>
<dbReference type="InterPro" id="IPR052177">
    <property type="entry name" value="Divisome_Glycosyl_Hydrolase"/>
</dbReference>
<name>A0A7C4Y5P8_UNCW3</name>
<evidence type="ECO:0000313" key="3">
    <source>
        <dbReference type="EMBL" id="HGW92221.1"/>
    </source>
</evidence>
<feature type="domain" description="Glycosyl hydrolase-like 10" evidence="2">
    <location>
        <begin position="21"/>
        <end position="289"/>
    </location>
</feature>
<reference evidence="3" key="1">
    <citation type="journal article" date="2020" name="mSystems">
        <title>Genome- and Community-Level Interaction Insights into Carbon Utilization and Element Cycling Functions of Hydrothermarchaeota in Hydrothermal Sediment.</title>
        <authorList>
            <person name="Zhou Z."/>
            <person name="Liu Y."/>
            <person name="Xu W."/>
            <person name="Pan J."/>
            <person name="Luo Z.H."/>
            <person name="Li M."/>
        </authorList>
    </citation>
    <scope>NUCLEOTIDE SEQUENCE [LARGE SCALE GENOMIC DNA]</scope>
    <source>
        <strain evidence="3">SpSt-780</strain>
    </source>
</reference>
<dbReference type="AlphaFoldDB" id="A0A7C4Y5P8"/>
<comment type="caution">
    <text evidence="3">The sequence shown here is derived from an EMBL/GenBank/DDBJ whole genome shotgun (WGS) entry which is preliminary data.</text>
</comment>
<dbReference type="Gene3D" id="3.20.20.80">
    <property type="entry name" value="Glycosidases"/>
    <property type="match status" value="1"/>
</dbReference>
<gene>
    <name evidence="3" type="ORF">ENV67_06765</name>
</gene>